<dbReference type="PANTHER" id="PTHR30086:SF20">
    <property type="entry name" value="ARGININE EXPORTER PROTEIN ARGO-RELATED"/>
    <property type="match status" value="1"/>
</dbReference>
<name>A0A2T0RHQ2_9RHOB</name>
<keyword evidence="2" id="KW-1003">Cell membrane</keyword>
<evidence type="ECO:0000256" key="5">
    <source>
        <dbReference type="ARBA" id="ARBA00023136"/>
    </source>
</evidence>
<protein>
    <submittedName>
        <fullName evidence="7">Threonine/homoserine/homoserine lactone efflux protein</fullName>
    </submittedName>
</protein>
<comment type="subcellular location">
    <subcellularLocation>
        <location evidence="1">Cell membrane</location>
        <topology evidence="1">Multi-pass membrane protein</topology>
    </subcellularLocation>
</comment>
<feature type="transmembrane region" description="Helical" evidence="6">
    <location>
        <begin position="43"/>
        <end position="67"/>
    </location>
</feature>
<organism evidence="7 8">
    <name type="scientific">Aliiruegeria haliotis</name>
    <dbReference type="NCBI Taxonomy" id="1280846"/>
    <lineage>
        <taxon>Bacteria</taxon>
        <taxon>Pseudomonadati</taxon>
        <taxon>Pseudomonadota</taxon>
        <taxon>Alphaproteobacteria</taxon>
        <taxon>Rhodobacterales</taxon>
        <taxon>Roseobacteraceae</taxon>
        <taxon>Aliiruegeria</taxon>
    </lineage>
</organism>
<evidence type="ECO:0000256" key="4">
    <source>
        <dbReference type="ARBA" id="ARBA00022989"/>
    </source>
</evidence>
<dbReference type="PANTHER" id="PTHR30086">
    <property type="entry name" value="ARGININE EXPORTER PROTEIN ARGO"/>
    <property type="match status" value="1"/>
</dbReference>
<keyword evidence="5 6" id="KW-0472">Membrane</keyword>
<dbReference type="GO" id="GO:0005886">
    <property type="term" value="C:plasma membrane"/>
    <property type="evidence" value="ECO:0007669"/>
    <property type="project" value="UniProtKB-SubCell"/>
</dbReference>
<keyword evidence="8" id="KW-1185">Reference proteome</keyword>
<reference evidence="7 8" key="1">
    <citation type="submission" date="2018-03" db="EMBL/GenBank/DDBJ databases">
        <title>Genomic Encyclopedia of Archaeal and Bacterial Type Strains, Phase II (KMG-II): from individual species to whole genera.</title>
        <authorList>
            <person name="Goeker M."/>
        </authorList>
    </citation>
    <scope>NUCLEOTIDE SEQUENCE [LARGE SCALE GENOMIC DNA]</scope>
    <source>
        <strain evidence="7 8">DSM 29328</strain>
    </source>
</reference>
<evidence type="ECO:0000313" key="8">
    <source>
        <dbReference type="Proteomes" id="UP000239480"/>
    </source>
</evidence>
<evidence type="ECO:0000256" key="3">
    <source>
        <dbReference type="ARBA" id="ARBA00022692"/>
    </source>
</evidence>
<dbReference type="Pfam" id="PF01810">
    <property type="entry name" value="LysE"/>
    <property type="match status" value="1"/>
</dbReference>
<dbReference type="Proteomes" id="UP000239480">
    <property type="component" value="Unassembled WGS sequence"/>
</dbReference>
<dbReference type="InterPro" id="IPR001123">
    <property type="entry name" value="LeuE-type"/>
</dbReference>
<dbReference type="EMBL" id="PVTD01000012">
    <property type="protein sequence ID" value="PRY20661.1"/>
    <property type="molecule type" value="Genomic_DNA"/>
</dbReference>
<feature type="transmembrane region" description="Helical" evidence="6">
    <location>
        <begin position="73"/>
        <end position="91"/>
    </location>
</feature>
<feature type="transmembrane region" description="Helical" evidence="6">
    <location>
        <begin position="178"/>
        <end position="196"/>
    </location>
</feature>
<feature type="transmembrane region" description="Helical" evidence="6">
    <location>
        <begin position="152"/>
        <end position="171"/>
    </location>
</feature>
<dbReference type="GO" id="GO:0015171">
    <property type="term" value="F:amino acid transmembrane transporter activity"/>
    <property type="evidence" value="ECO:0007669"/>
    <property type="project" value="TreeGrafter"/>
</dbReference>
<keyword evidence="4 6" id="KW-1133">Transmembrane helix</keyword>
<proteinExistence type="predicted"/>
<evidence type="ECO:0000256" key="1">
    <source>
        <dbReference type="ARBA" id="ARBA00004651"/>
    </source>
</evidence>
<dbReference type="AlphaFoldDB" id="A0A2T0RHQ2"/>
<feature type="transmembrane region" description="Helical" evidence="6">
    <location>
        <begin position="112"/>
        <end position="132"/>
    </location>
</feature>
<evidence type="ECO:0000313" key="7">
    <source>
        <dbReference type="EMBL" id="PRY20661.1"/>
    </source>
</evidence>
<sequence length="197" mass="20967">MTGFVLDPLYAFVFAGLFSPGPNVILLTSSGARFGFLRTLPHVLGVAFGVGITSGLTAFGLGALLLAQPWLTLLLKVAAAGWILWMAWKLLHAARAQVLSEADRPFRFHEAVLFQWVNPKVWAIAVAASAGFSAGLSPTGEALRMASAFSGINLFVCLFWSFAGSLLTFLLTTPRAWTLFNGTMAAALALSAAMVFL</sequence>
<evidence type="ECO:0000256" key="2">
    <source>
        <dbReference type="ARBA" id="ARBA00022475"/>
    </source>
</evidence>
<evidence type="ECO:0000256" key="6">
    <source>
        <dbReference type="SAM" id="Phobius"/>
    </source>
</evidence>
<keyword evidence="3 6" id="KW-0812">Transmembrane</keyword>
<feature type="transmembrane region" description="Helical" evidence="6">
    <location>
        <begin position="12"/>
        <end position="36"/>
    </location>
</feature>
<accession>A0A2T0RHQ2</accession>
<gene>
    <name evidence="7" type="ORF">CLV78_11234</name>
</gene>
<dbReference type="GO" id="GO:0033228">
    <property type="term" value="P:cysteine export across plasma membrane"/>
    <property type="evidence" value="ECO:0007669"/>
    <property type="project" value="TreeGrafter"/>
</dbReference>
<comment type="caution">
    <text evidence="7">The sequence shown here is derived from an EMBL/GenBank/DDBJ whole genome shotgun (WGS) entry which is preliminary data.</text>
</comment>